<dbReference type="Pfam" id="PF05239">
    <property type="entry name" value="PRC"/>
    <property type="match status" value="1"/>
</dbReference>
<reference evidence="3 4" key="1">
    <citation type="submission" date="2016-10" db="EMBL/GenBank/DDBJ databases">
        <authorList>
            <person name="de Groot N.N."/>
        </authorList>
    </citation>
    <scope>NUCLEOTIDE SEQUENCE [LARGE SCALE GENOMIC DNA]</scope>
    <source>
        <strain evidence="3 4">YAD2003</strain>
    </source>
</reference>
<proteinExistence type="predicted"/>
<feature type="region of interest" description="Disordered" evidence="1">
    <location>
        <begin position="79"/>
        <end position="99"/>
    </location>
</feature>
<name>A0A1H6HV04_RUMFL</name>
<feature type="domain" description="PRC-barrel" evidence="2">
    <location>
        <begin position="5"/>
        <end position="80"/>
    </location>
</feature>
<evidence type="ECO:0000256" key="1">
    <source>
        <dbReference type="SAM" id="MobiDB-lite"/>
    </source>
</evidence>
<dbReference type="InterPro" id="IPR011033">
    <property type="entry name" value="PRC_barrel-like_sf"/>
</dbReference>
<dbReference type="NCBIfam" id="TIGR02888">
    <property type="entry name" value="spore_YlmC_YmxH"/>
    <property type="match status" value="1"/>
</dbReference>
<protein>
    <submittedName>
        <fullName evidence="3">Sporulation protein, YlmC/YmxH family</fullName>
    </submittedName>
</protein>
<dbReference type="InterPro" id="IPR027275">
    <property type="entry name" value="PRC-brl_dom"/>
</dbReference>
<dbReference type="PANTHER" id="PTHR40061:SF1">
    <property type="entry name" value="SPORULATION PROTEIN YLMC-RELATED"/>
    <property type="match status" value="1"/>
</dbReference>
<dbReference type="SUPFAM" id="SSF50346">
    <property type="entry name" value="PRC-barrel domain"/>
    <property type="match status" value="1"/>
</dbReference>
<evidence type="ECO:0000259" key="2">
    <source>
        <dbReference type="Pfam" id="PF05239"/>
    </source>
</evidence>
<dbReference type="Proteomes" id="UP000183190">
    <property type="component" value="Unassembled WGS sequence"/>
</dbReference>
<dbReference type="OrthoDB" id="6024937at2"/>
<dbReference type="RefSeq" id="WP_074714037.1">
    <property type="nucleotide sequence ID" value="NZ_FNWV01000001.1"/>
</dbReference>
<dbReference type="EMBL" id="FNWV01000001">
    <property type="protein sequence ID" value="SEH37984.1"/>
    <property type="molecule type" value="Genomic_DNA"/>
</dbReference>
<organism evidence="3 4">
    <name type="scientific">Ruminococcus flavefaciens</name>
    <dbReference type="NCBI Taxonomy" id="1265"/>
    <lineage>
        <taxon>Bacteria</taxon>
        <taxon>Bacillati</taxon>
        <taxon>Bacillota</taxon>
        <taxon>Clostridia</taxon>
        <taxon>Eubacteriales</taxon>
        <taxon>Oscillospiraceae</taxon>
        <taxon>Ruminococcus</taxon>
    </lineage>
</organism>
<evidence type="ECO:0000313" key="4">
    <source>
        <dbReference type="Proteomes" id="UP000183190"/>
    </source>
</evidence>
<sequence length="99" mass="10967">MLLSFEELCRKEVIDIATGERLGFIDDIEVDIESGSVRSLIIYGGAKLLGLLGREDDTIIFCKDIKVVGEDVVLIERDKSSESAKSTKSRKTSFLSLLK</sequence>
<dbReference type="PANTHER" id="PTHR40061">
    <property type="entry name" value="SPORULATION PROTEIN YLMC-RELATED"/>
    <property type="match status" value="1"/>
</dbReference>
<evidence type="ECO:0000313" key="3">
    <source>
        <dbReference type="EMBL" id="SEH37984.1"/>
    </source>
</evidence>
<dbReference type="InterPro" id="IPR014238">
    <property type="entry name" value="Spore_YlmC/YmxH"/>
</dbReference>
<accession>A0A1H6HV04</accession>
<gene>
    <name evidence="3" type="ORF">SAMN02910265_00189</name>
</gene>
<dbReference type="Gene3D" id="2.30.30.240">
    <property type="entry name" value="PRC-barrel domain"/>
    <property type="match status" value="1"/>
</dbReference>
<dbReference type="AlphaFoldDB" id="A0A1H6HV04"/>